<dbReference type="GO" id="GO:0043190">
    <property type="term" value="C:ATP-binding cassette (ABC) transporter complex"/>
    <property type="evidence" value="ECO:0007669"/>
    <property type="project" value="InterPro"/>
</dbReference>
<dbReference type="GO" id="GO:1904680">
    <property type="term" value="F:peptide transmembrane transporter activity"/>
    <property type="evidence" value="ECO:0007669"/>
    <property type="project" value="TreeGrafter"/>
</dbReference>
<dbReference type="STRING" id="632773.BBEV_0125"/>
<keyword evidence="2" id="KW-0813">Transport</keyword>
<dbReference type="AlphaFoldDB" id="A0A1D7QRB6"/>
<proteinExistence type="inferred from homology"/>
<organism evidence="7 8">
    <name type="scientific">Salisediminibacterium beveridgei</name>
    <dbReference type="NCBI Taxonomy" id="632773"/>
    <lineage>
        <taxon>Bacteria</taxon>
        <taxon>Bacillati</taxon>
        <taxon>Bacillota</taxon>
        <taxon>Bacilli</taxon>
        <taxon>Bacillales</taxon>
        <taxon>Bacillaceae</taxon>
        <taxon>Salisediminibacterium</taxon>
    </lineage>
</organism>
<gene>
    <name evidence="7" type="ORF">BBEV_0125</name>
</gene>
<dbReference type="PANTHER" id="PTHR30290:SF9">
    <property type="entry name" value="OLIGOPEPTIDE-BINDING PROTEIN APPA"/>
    <property type="match status" value="1"/>
</dbReference>
<dbReference type="PATRIC" id="fig|632773.3.peg.132"/>
<dbReference type="PIRSF" id="PIRSF002741">
    <property type="entry name" value="MppA"/>
    <property type="match status" value="1"/>
</dbReference>
<protein>
    <submittedName>
        <fullName evidence="7">Oligopeptide ABC transporter periplasmic substrate-binding protein</fullName>
    </submittedName>
</protein>
<dbReference type="EMBL" id="CP012502">
    <property type="protein sequence ID" value="AOM81520.1"/>
    <property type="molecule type" value="Genomic_DNA"/>
</dbReference>
<dbReference type="GO" id="GO:0042597">
    <property type="term" value="C:periplasmic space"/>
    <property type="evidence" value="ECO:0007669"/>
    <property type="project" value="UniProtKB-ARBA"/>
</dbReference>
<reference evidence="7 8" key="1">
    <citation type="submission" date="2015-08" db="EMBL/GenBank/DDBJ databases">
        <title>The complete genome sequence of Bacillus beveridgei MLTeJB.</title>
        <authorList>
            <person name="Hanson T.E."/>
            <person name="Mesa C."/>
            <person name="Basesman S.M."/>
            <person name="Oremland R.S."/>
        </authorList>
    </citation>
    <scope>NUCLEOTIDE SEQUENCE [LARGE SCALE GENOMIC DNA]</scope>
    <source>
        <strain evidence="7 8">MLTeJB</strain>
    </source>
</reference>
<evidence type="ECO:0000256" key="1">
    <source>
        <dbReference type="ARBA" id="ARBA00005695"/>
    </source>
</evidence>
<evidence type="ECO:0000256" key="3">
    <source>
        <dbReference type="ARBA" id="ARBA00022729"/>
    </source>
</evidence>
<sequence length="553" mass="62391">MKKAMKMRAAWLSVAGLTLLAACGGNDDNEANNENAGAGNDDDNAEVNDNNDGNNEDVDEDLAGANEMLDDGTLVIAMGTDMVSWDVHDHGNTSTEAVHVNVFDYMFKRAEGTMDIEPHLVDEYETIEDDVWEFTLRDDVYFHNGDQLTAEDVKFTFDRVLGDESLSEHARFTQLGEIEIVDEFTLRFNTDGPQPTILNRLAQTGASIIPKDYIEENGIEEFLENPIGSGPYEYDEWIRDDRVVLTKNDNYFLGDDYTEWDEVVFRAVPESSTRVGELLTGGAHVVTDVPPNEWPRVDDNPGTSHVTAESNRTMLIIARQTEGSPGSDPRVLEAIEYAIDNEAITEQVMSGSAVPTRTRVLPGNVGANEELFDTYLYDPDRSRELLAEAGYEDGLELTLQSPQGRYLMDSDIAEVIAGMVGEVGIDLNVEFLEWSQFIEHYQNNTNEDLMLLGLATSLYDAAQALDHYYSDSPLNEGRMDWVNEEFDELFFDAETNMDPESRVEQYHEAQELVAEGRPHIYLHSINMNFGVNDELDYTPRHDEIYYVNEIRRR</sequence>
<feature type="chain" id="PRO_5038697432" evidence="5">
    <location>
        <begin position="22"/>
        <end position="553"/>
    </location>
</feature>
<feature type="region of interest" description="Disordered" evidence="4">
    <location>
        <begin position="30"/>
        <end position="59"/>
    </location>
</feature>
<dbReference type="Pfam" id="PF00496">
    <property type="entry name" value="SBP_bac_5"/>
    <property type="match status" value="1"/>
</dbReference>
<keyword evidence="3 5" id="KW-0732">Signal</keyword>
<keyword evidence="8" id="KW-1185">Reference proteome</keyword>
<dbReference type="RefSeq" id="WP_084007143.1">
    <property type="nucleotide sequence ID" value="NZ_CP012502.1"/>
</dbReference>
<dbReference type="SUPFAM" id="SSF53850">
    <property type="entry name" value="Periplasmic binding protein-like II"/>
    <property type="match status" value="1"/>
</dbReference>
<evidence type="ECO:0000256" key="5">
    <source>
        <dbReference type="SAM" id="SignalP"/>
    </source>
</evidence>
<feature type="signal peptide" evidence="5">
    <location>
        <begin position="1"/>
        <end position="21"/>
    </location>
</feature>
<evidence type="ECO:0000313" key="7">
    <source>
        <dbReference type="EMBL" id="AOM81520.1"/>
    </source>
</evidence>
<name>A0A1D7QRB6_9BACI</name>
<dbReference type="InterPro" id="IPR039424">
    <property type="entry name" value="SBP_5"/>
</dbReference>
<evidence type="ECO:0000256" key="2">
    <source>
        <dbReference type="ARBA" id="ARBA00022448"/>
    </source>
</evidence>
<dbReference type="Gene3D" id="3.10.105.10">
    <property type="entry name" value="Dipeptide-binding Protein, Domain 3"/>
    <property type="match status" value="1"/>
</dbReference>
<dbReference type="KEGG" id="bbev:BBEV_0125"/>
<accession>A0A1D7QRB6</accession>
<comment type="similarity">
    <text evidence="1">Belongs to the bacterial solute-binding protein 5 family.</text>
</comment>
<dbReference type="InterPro" id="IPR000914">
    <property type="entry name" value="SBP_5_dom"/>
</dbReference>
<dbReference type="CDD" id="cd08498">
    <property type="entry name" value="PBP2_NikA_DppA_OppA_like_2"/>
    <property type="match status" value="1"/>
</dbReference>
<dbReference type="GO" id="GO:0015833">
    <property type="term" value="P:peptide transport"/>
    <property type="evidence" value="ECO:0007669"/>
    <property type="project" value="TreeGrafter"/>
</dbReference>
<dbReference type="Gene3D" id="3.40.190.10">
    <property type="entry name" value="Periplasmic binding protein-like II"/>
    <property type="match status" value="1"/>
</dbReference>
<evidence type="ECO:0000256" key="4">
    <source>
        <dbReference type="SAM" id="MobiDB-lite"/>
    </source>
</evidence>
<dbReference type="Proteomes" id="UP000094463">
    <property type="component" value="Chromosome"/>
</dbReference>
<dbReference type="PANTHER" id="PTHR30290">
    <property type="entry name" value="PERIPLASMIC BINDING COMPONENT OF ABC TRANSPORTER"/>
    <property type="match status" value="1"/>
</dbReference>
<evidence type="ECO:0000313" key="8">
    <source>
        <dbReference type="Proteomes" id="UP000094463"/>
    </source>
</evidence>
<dbReference type="Gene3D" id="3.90.76.10">
    <property type="entry name" value="Dipeptide-binding Protein, Domain 1"/>
    <property type="match status" value="1"/>
</dbReference>
<feature type="domain" description="Solute-binding protein family 5" evidence="6">
    <location>
        <begin position="116"/>
        <end position="473"/>
    </location>
</feature>
<dbReference type="OrthoDB" id="9796817at2"/>
<dbReference type="PROSITE" id="PS51257">
    <property type="entry name" value="PROKAR_LIPOPROTEIN"/>
    <property type="match status" value="1"/>
</dbReference>
<evidence type="ECO:0000259" key="6">
    <source>
        <dbReference type="Pfam" id="PF00496"/>
    </source>
</evidence>
<dbReference type="InterPro" id="IPR030678">
    <property type="entry name" value="Peptide/Ni-bd"/>
</dbReference>